<dbReference type="HOGENOM" id="CLU_552203_0_0_1"/>
<dbReference type="Proteomes" id="UP000030651">
    <property type="component" value="Unassembled WGS sequence"/>
</dbReference>
<dbReference type="OrthoDB" id="5308957at2759"/>
<gene>
    <name evidence="2" type="ORF">PFICI_06249</name>
</gene>
<reference evidence="3" key="1">
    <citation type="journal article" date="2015" name="BMC Genomics">
        <title>Genomic and transcriptomic analysis of the endophytic fungus Pestalotiopsis fici reveals its lifestyle and high potential for synthesis of natural products.</title>
        <authorList>
            <person name="Wang X."/>
            <person name="Zhang X."/>
            <person name="Liu L."/>
            <person name="Xiang M."/>
            <person name="Wang W."/>
            <person name="Sun X."/>
            <person name="Che Y."/>
            <person name="Guo L."/>
            <person name="Liu G."/>
            <person name="Guo L."/>
            <person name="Wang C."/>
            <person name="Yin W.B."/>
            <person name="Stadler M."/>
            <person name="Zhang X."/>
            <person name="Liu X."/>
        </authorList>
    </citation>
    <scope>NUCLEOTIDE SEQUENCE [LARGE SCALE GENOMIC DNA]</scope>
    <source>
        <strain evidence="3">W106-1 / CGMCC3.15140</strain>
    </source>
</reference>
<dbReference type="EMBL" id="KI912112">
    <property type="protein sequence ID" value="ETS81247.1"/>
    <property type="molecule type" value="Genomic_DNA"/>
</dbReference>
<dbReference type="PANTHER" id="PTHR38788:SF3">
    <property type="entry name" value="CLR5 DOMAIN-CONTAINING PROTEIN"/>
    <property type="match status" value="1"/>
</dbReference>
<evidence type="ECO:0000313" key="2">
    <source>
        <dbReference type="EMBL" id="ETS81247.1"/>
    </source>
</evidence>
<proteinExistence type="predicted"/>
<accession>W3X799</accession>
<dbReference type="STRING" id="1229662.W3X799"/>
<feature type="domain" description="Clr5" evidence="1">
    <location>
        <begin position="18"/>
        <end position="68"/>
    </location>
</feature>
<protein>
    <recommendedName>
        <fullName evidence="1">Clr5 domain-containing protein</fullName>
    </recommendedName>
</protein>
<dbReference type="InParanoid" id="W3X799"/>
<dbReference type="PANTHER" id="PTHR38788">
    <property type="entry name" value="CLR5 DOMAIN-CONTAINING PROTEIN"/>
    <property type="match status" value="1"/>
</dbReference>
<dbReference type="GeneID" id="19271262"/>
<dbReference type="InterPro" id="IPR025676">
    <property type="entry name" value="Clr5_dom"/>
</dbReference>
<dbReference type="KEGG" id="pfy:PFICI_06249"/>
<evidence type="ECO:0000313" key="3">
    <source>
        <dbReference type="Proteomes" id="UP000030651"/>
    </source>
</evidence>
<dbReference type="Pfam" id="PF14420">
    <property type="entry name" value="Clr5"/>
    <property type="match status" value="1"/>
</dbReference>
<dbReference type="AlphaFoldDB" id="W3X799"/>
<sequence length="494" mass="56329">MAMSLPVRPVPAPPQRGDWERYKQRIAHLYLEENKPLREVADIMRIEHDFTATPKMYKQRFHQWDFRKNLKAGEVKKFKGLTAAGHETHLPVVHGRKLGSKRLKSLVIKSNQSISRSPEAESSRGTPLPGNIDVPGEFNLAELALKAVTSYSRSQLENRIWDLTGSKDDRTETYYWGVGIELAAYKIADKHDLAANFQVLNKCCDEYRLVLRKQDPLLIWATYKAILRLSQSGEDLAMAFAKLAAGLSVIEFGRTHPLAVLWTSLRRMGMDEVRRAAVPIIDAQFELLRDHQGSDNTFWPSQVIVLIKKLHDMHLLTPEATVEKLNSCIQWIQQHPGPDVQRTEELLNSTRMYITCIYIDAGQYEEADTILRVVENWIETGGQPKDFQRVNCAEIRAELDANVGKLESAEFHYKKGLQIAQELLWQVDPGRIGFSFRALEKFYLDHGRTAAAQAVRHGYNEHLKSMVGECSQDGELVLDNLKEEDDVIQDSDLD</sequence>
<dbReference type="RefSeq" id="XP_007833021.1">
    <property type="nucleotide sequence ID" value="XM_007834830.1"/>
</dbReference>
<evidence type="ECO:0000259" key="1">
    <source>
        <dbReference type="Pfam" id="PF14420"/>
    </source>
</evidence>
<name>W3X799_PESFW</name>
<organism evidence="2 3">
    <name type="scientific">Pestalotiopsis fici (strain W106-1 / CGMCC3.15140)</name>
    <dbReference type="NCBI Taxonomy" id="1229662"/>
    <lineage>
        <taxon>Eukaryota</taxon>
        <taxon>Fungi</taxon>
        <taxon>Dikarya</taxon>
        <taxon>Ascomycota</taxon>
        <taxon>Pezizomycotina</taxon>
        <taxon>Sordariomycetes</taxon>
        <taxon>Xylariomycetidae</taxon>
        <taxon>Amphisphaeriales</taxon>
        <taxon>Sporocadaceae</taxon>
        <taxon>Pestalotiopsis</taxon>
    </lineage>
</organism>
<keyword evidence="3" id="KW-1185">Reference proteome</keyword>
<dbReference type="eggNOG" id="ENOG502RZNG">
    <property type="taxonomic scope" value="Eukaryota"/>
</dbReference>